<organism evidence="5 6">
    <name type="scientific">Microbacterium allomyrinae</name>
    <dbReference type="NCBI Taxonomy" id="2830666"/>
    <lineage>
        <taxon>Bacteria</taxon>
        <taxon>Bacillati</taxon>
        <taxon>Actinomycetota</taxon>
        <taxon>Actinomycetes</taxon>
        <taxon>Micrococcales</taxon>
        <taxon>Microbacteriaceae</taxon>
        <taxon>Microbacterium</taxon>
    </lineage>
</organism>
<dbReference type="Gene3D" id="3.40.50.2300">
    <property type="match status" value="2"/>
</dbReference>
<dbReference type="CDD" id="cd01392">
    <property type="entry name" value="HTH_LacI"/>
    <property type="match status" value="1"/>
</dbReference>
<dbReference type="Proteomes" id="UP001139354">
    <property type="component" value="Unassembled WGS sequence"/>
</dbReference>
<dbReference type="SUPFAM" id="SSF53822">
    <property type="entry name" value="Periplasmic binding protein-like I"/>
    <property type="match status" value="1"/>
</dbReference>
<accession>A0A9X1LU22</accession>
<name>A0A9X1LU22_9MICO</name>
<dbReference type="InterPro" id="IPR010982">
    <property type="entry name" value="Lambda_DNA-bd_dom_sf"/>
</dbReference>
<dbReference type="InterPro" id="IPR000843">
    <property type="entry name" value="HTH_LacI"/>
</dbReference>
<keyword evidence="2 5" id="KW-0238">DNA-binding</keyword>
<dbReference type="RefSeq" id="WP_229383399.1">
    <property type="nucleotide sequence ID" value="NZ_JAGTTN010000001.1"/>
</dbReference>
<protein>
    <submittedName>
        <fullName evidence="5">LacI family DNA-binding transcriptional regulator</fullName>
    </submittedName>
</protein>
<dbReference type="InterPro" id="IPR028082">
    <property type="entry name" value="Peripla_BP_I"/>
</dbReference>
<sequence>MTSDSPPDRPWRRPNLYDVAARAGVSHATVSRALSGRSGMTEATRAHVVAVASAMGYAPNAFARALAARSAVAAGERLMRLGVVLGGGDQYGQRTTLHAFEDAARNRGSSVLAVAVGDGGGASVGGAIAQLLQHGVDGLCLIAPWRLESAQIGGSPRGMPTVALSSEPVIDLPTLGIDQVRGISLAVEHLVSLGHRDIQQIVGPEGWVDAHCRTEAGRVGLDRAGLVPHAPIVGDGTSGFGCFIGADPSLLTGRTAVIASNDSVAAGLIHGLTSRGVRVPEEFSVVGFDDARDARHVLPPLTTVRQDFAGLGELAVRYLSDLIEERQPSSRRTVQPTLVVRSSTAVRAAPG</sequence>
<dbReference type="InterPro" id="IPR046335">
    <property type="entry name" value="LacI/GalR-like_sensor"/>
</dbReference>
<dbReference type="PANTHER" id="PTHR30146:SF153">
    <property type="entry name" value="LACTOSE OPERON REPRESSOR"/>
    <property type="match status" value="1"/>
</dbReference>
<reference evidence="5" key="1">
    <citation type="submission" date="2021-04" db="EMBL/GenBank/DDBJ databases">
        <title>Microbacterium tenobrionis sp. nov. and Microbacterium allomyrinae sp. nov., isolated from larvae of Tenobrio molitor and Allomyrina dichotoma, respectively.</title>
        <authorList>
            <person name="Lee S.D."/>
        </authorList>
    </citation>
    <scope>NUCLEOTIDE SEQUENCE</scope>
    <source>
        <strain evidence="5">BWT-G7</strain>
    </source>
</reference>
<evidence type="ECO:0000313" key="6">
    <source>
        <dbReference type="Proteomes" id="UP001139354"/>
    </source>
</evidence>
<dbReference type="Gene3D" id="1.10.260.40">
    <property type="entry name" value="lambda repressor-like DNA-binding domains"/>
    <property type="match status" value="1"/>
</dbReference>
<dbReference type="PROSITE" id="PS00356">
    <property type="entry name" value="HTH_LACI_1"/>
    <property type="match status" value="1"/>
</dbReference>
<dbReference type="GO" id="GO:0003700">
    <property type="term" value="F:DNA-binding transcription factor activity"/>
    <property type="evidence" value="ECO:0007669"/>
    <property type="project" value="TreeGrafter"/>
</dbReference>
<dbReference type="SMART" id="SM00354">
    <property type="entry name" value="HTH_LACI"/>
    <property type="match status" value="1"/>
</dbReference>
<dbReference type="PANTHER" id="PTHR30146">
    <property type="entry name" value="LACI-RELATED TRANSCRIPTIONAL REPRESSOR"/>
    <property type="match status" value="1"/>
</dbReference>
<keyword evidence="3" id="KW-0804">Transcription</keyword>
<evidence type="ECO:0000256" key="1">
    <source>
        <dbReference type="ARBA" id="ARBA00023015"/>
    </source>
</evidence>
<evidence type="ECO:0000256" key="3">
    <source>
        <dbReference type="ARBA" id="ARBA00023163"/>
    </source>
</evidence>
<proteinExistence type="predicted"/>
<keyword evidence="6" id="KW-1185">Reference proteome</keyword>
<dbReference type="GO" id="GO:0000976">
    <property type="term" value="F:transcription cis-regulatory region binding"/>
    <property type="evidence" value="ECO:0007669"/>
    <property type="project" value="TreeGrafter"/>
</dbReference>
<keyword evidence="1" id="KW-0805">Transcription regulation</keyword>
<dbReference type="SUPFAM" id="SSF47413">
    <property type="entry name" value="lambda repressor-like DNA-binding domains"/>
    <property type="match status" value="1"/>
</dbReference>
<evidence type="ECO:0000259" key="4">
    <source>
        <dbReference type="PROSITE" id="PS50932"/>
    </source>
</evidence>
<dbReference type="AlphaFoldDB" id="A0A9X1LU22"/>
<dbReference type="Pfam" id="PF00356">
    <property type="entry name" value="LacI"/>
    <property type="match status" value="1"/>
</dbReference>
<dbReference type="Pfam" id="PF13377">
    <property type="entry name" value="Peripla_BP_3"/>
    <property type="match status" value="1"/>
</dbReference>
<evidence type="ECO:0000256" key="2">
    <source>
        <dbReference type="ARBA" id="ARBA00023125"/>
    </source>
</evidence>
<dbReference type="EMBL" id="JAGTTN010000001">
    <property type="protein sequence ID" value="MCC2031520.1"/>
    <property type="molecule type" value="Genomic_DNA"/>
</dbReference>
<feature type="domain" description="HTH lacI-type" evidence="4">
    <location>
        <begin position="14"/>
        <end position="68"/>
    </location>
</feature>
<comment type="caution">
    <text evidence="5">The sequence shown here is derived from an EMBL/GenBank/DDBJ whole genome shotgun (WGS) entry which is preliminary data.</text>
</comment>
<gene>
    <name evidence="5" type="ORF">KEC57_04905</name>
</gene>
<evidence type="ECO:0000313" key="5">
    <source>
        <dbReference type="EMBL" id="MCC2031520.1"/>
    </source>
</evidence>
<dbReference type="PROSITE" id="PS50932">
    <property type="entry name" value="HTH_LACI_2"/>
    <property type="match status" value="1"/>
</dbReference>